<feature type="region of interest" description="Disordered" evidence="1">
    <location>
        <begin position="232"/>
        <end position="251"/>
    </location>
</feature>
<reference evidence="2 3" key="1">
    <citation type="submission" date="2019-03" db="EMBL/GenBank/DDBJ databases">
        <title>Sequencing 23 genomes of Wallemia ichthyophaga.</title>
        <authorList>
            <person name="Gostincar C."/>
        </authorList>
    </citation>
    <scope>NUCLEOTIDE SEQUENCE [LARGE SCALE GENOMIC DNA]</scope>
    <source>
        <strain evidence="2 3">EXF-8621</strain>
    </source>
</reference>
<dbReference type="Proteomes" id="UP000306954">
    <property type="component" value="Unassembled WGS sequence"/>
</dbReference>
<sequence length="393" mass="44384">MLNTELPAKVGDGIAYRHSCLSNTQAEQLDSLSKRLVQNNGMLLNDSPTFITPSAAQFDLIYDDLLDAVLTDDNVLNPPPMRAYSEDLPHSAITCKSQLSNNNDSLKSLHIKHRHREHWPPYSPKPTMLQSNEETGINTNNTGNTNNAESDISITANTSPSPPPLTDINSHIAKKGLSQRLQSPRDDFRLYLKDNYLSAAKREYPMSDKLRQLQSLSEQAQCKIIKSERLSEQLQVQQQQKDKEREKEKGHRAPLIFTKAQASRKASHASAARLRSHKSLMQKTQPKVKEEVAYVSDEDEIKSEKENIRPTDTRVHFKPEEVYRQASDLHHKTSSSTVSTEISTLITPPSNQVVFPNHIPPQSLSLRYEEDGVRKSVRTRIAKGLRINPSITR</sequence>
<comment type="caution">
    <text evidence="2">The sequence shown here is derived from an EMBL/GenBank/DDBJ whole genome shotgun (WGS) entry which is preliminary data.</text>
</comment>
<accession>A0A4T0HGR4</accession>
<dbReference type="AlphaFoldDB" id="A0A4T0HGR4"/>
<protein>
    <submittedName>
        <fullName evidence="2">Uncharacterized protein</fullName>
    </submittedName>
</protein>
<organism evidence="2 3">
    <name type="scientific">Wallemia ichthyophaga</name>
    <dbReference type="NCBI Taxonomy" id="245174"/>
    <lineage>
        <taxon>Eukaryota</taxon>
        <taxon>Fungi</taxon>
        <taxon>Dikarya</taxon>
        <taxon>Basidiomycota</taxon>
        <taxon>Wallemiomycotina</taxon>
        <taxon>Wallemiomycetes</taxon>
        <taxon>Wallemiales</taxon>
        <taxon>Wallemiaceae</taxon>
        <taxon>Wallemia</taxon>
    </lineage>
</organism>
<feature type="compositionally biased region" description="Polar residues" evidence="1">
    <location>
        <begin position="148"/>
        <end position="159"/>
    </location>
</feature>
<dbReference type="EMBL" id="SPOF01000008">
    <property type="protein sequence ID" value="TIB15078.1"/>
    <property type="molecule type" value="Genomic_DNA"/>
</dbReference>
<feature type="region of interest" description="Disordered" evidence="1">
    <location>
        <begin position="113"/>
        <end position="163"/>
    </location>
</feature>
<gene>
    <name evidence="2" type="ORF">E3P90_01008</name>
</gene>
<feature type="compositionally biased region" description="Low complexity" evidence="1">
    <location>
        <begin position="132"/>
        <end position="147"/>
    </location>
</feature>
<proteinExistence type="predicted"/>
<evidence type="ECO:0000313" key="2">
    <source>
        <dbReference type="EMBL" id="TIB15078.1"/>
    </source>
</evidence>
<evidence type="ECO:0000313" key="3">
    <source>
        <dbReference type="Proteomes" id="UP000306954"/>
    </source>
</evidence>
<evidence type="ECO:0000256" key="1">
    <source>
        <dbReference type="SAM" id="MobiDB-lite"/>
    </source>
</evidence>
<feature type="compositionally biased region" description="Basic and acidic residues" evidence="1">
    <location>
        <begin position="240"/>
        <end position="251"/>
    </location>
</feature>
<name>A0A4T0HGR4_WALIC</name>
<feature type="region of interest" description="Disordered" evidence="1">
    <location>
        <begin position="260"/>
        <end position="288"/>
    </location>
</feature>